<dbReference type="GeneID" id="15805730"/>
<keyword evidence="1" id="KW-0812">Transmembrane</keyword>
<name>L0B0Z8_THEEQ</name>
<evidence type="ECO:0000313" key="3">
    <source>
        <dbReference type="EMBL" id="AFZ81537.1"/>
    </source>
</evidence>
<evidence type="ECO:0000256" key="1">
    <source>
        <dbReference type="SAM" id="Phobius"/>
    </source>
</evidence>
<dbReference type="PANTHER" id="PTHR12277">
    <property type="entry name" value="ALPHA/BETA HYDROLASE DOMAIN-CONTAINING PROTEIN"/>
    <property type="match status" value="1"/>
</dbReference>
<dbReference type="Proteomes" id="UP000031512">
    <property type="component" value="Chromosome 3"/>
</dbReference>
<dbReference type="InterPro" id="IPR001375">
    <property type="entry name" value="Peptidase_S9_cat"/>
</dbReference>
<keyword evidence="1" id="KW-1133">Transmembrane helix</keyword>
<accession>L0B0Z8</accession>
<dbReference type="STRING" id="1537102.L0B0Z8"/>
<dbReference type="Pfam" id="PF00326">
    <property type="entry name" value="Peptidase_S9"/>
    <property type="match status" value="1"/>
</dbReference>
<dbReference type="GO" id="GO:0008236">
    <property type="term" value="F:serine-type peptidase activity"/>
    <property type="evidence" value="ECO:0007669"/>
    <property type="project" value="InterPro"/>
</dbReference>
<dbReference type="Gene3D" id="3.40.50.1820">
    <property type="entry name" value="alpha/beta hydrolase"/>
    <property type="match status" value="1"/>
</dbReference>
<dbReference type="OrthoDB" id="446723at2759"/>
<feature type="transmembrane region" description="Helical" evidence="1">
    <location>
        <begin position="27"/>
        <end position="46"/>
    </location>
</feature>
<evidence type="ECO:0000313" key="4">
    <source>
        <dbReference type="Proteomes" id="UP000031512"/>
    </source>
</evidence>
<keyword evidence="4" id="KW-1185">Reference proteome</keyword>
<dbReference type="VEuPathDB" id="PiroplasmaDB:BEWA_009510"/>
<proteinExistence type="predicted"/>
<dbReference type="RefSeq" id="XP_004831203.1">
    <property type="nucleotide sequence ID" value="XM_004831146.1"/>
</dbReference>
<gene>
    <name evidence="3" type="ORF">BEWA_009510</name>
</gene>
<dbReference type="eggNOG" id="KOG1552">
    <property type="taxonomic scope" value="Eukaryota"/>
</dbReference>
<feature type="domain" description="Peptidase S9 prolyl oligopeptidase catalytic" evidence="2">
    <location>
        <begin position="181"/>
        <end position="303"/>
    </location>
</feature>
<evidence type="ECO:0000259" key="2">
    <source>
        <dbReference type="Pfam" id="PF00326"/>
    </source>
</evidence>
<sequence length="396" mass="45667">MEVLRGTCDINHNRHSRIKPKRRSFNCFSWYIIFITVFSTACVFSICKNAIVNHVSFGLTINKGYEIADDGSFIVVTSSGRKVCAKTYLRPYNLDCSHVWIQGENKQRISALIIYHIDEVLDTEYTYGKPYDSDFFLFSHGNNTDIGHMFYLCFKLCLMLKVNLVSYDYSGYGYSTGKTTERNLYENIVLVYDYLVEQLKVESKRIILYGNSIGSATSCYIASHPDLYPIGGLILHSPLASGLRIFFKSISKSHWFDAFNNIEFLKKSSLIPIFIIHGTCDSQIPLSHAIQLACIVKERHDHLNNIIEPTIEPKSDLEAEERSIHKNTESVIFSPKSQFMHKIKDYDVSSYTDKYIRTWWVEGADHNNIEVKYSGAYYEQLLSFLDLCRHWRTSAL</sequence>
<protein>
    <recommendedName>
        <fullName evidence="2">Peptidase S9 prolyl oligopeptidase catalytic domain-containing protein</fullName>
    </recommendedName>
</protein>
<dbReference type="InterPro" id="IPR029058">
    <property type="entry name" value="AB_hydrolase_fold"/>
</dbReference>
<dbReference type="SUPFAM" id="SSF53474">
    <property type="entry name" value="alpha/beta-Hydrolases"/>
    <property type="match status" value="1"/>
</dbReference>
<dbReference type="KEGG" id="beq:BEWA_009510"/>
<reference evidence="3 4" key="1">
    <citation type="journal article" date="2012" name="BMC Genomics">
        <title>Comparative genomic analysis and phylogenetic position of Theileria equi.</title>
        <authorList>
            <person name="Kappmeyer L.S."/>
            <person name="Thiagarajan M."/>
            <person name="Herndon D.R."/>
            <person name="Ramsay J.D."/>
            <person name="Caler E."/>
            <person name="Djikeng A."/>
            <person name="Gillespie J.J."/>
            <person name="Lau A.O."/>
            <person name="Roalson E.H."/>
            <person name="Silva J.C."/>
            <person name="Silva M.G."/>
            <person name="Suarez C.E."/>
            <person name="Ueti M.W."/>
            <person name="Nene V.M."/>
            <person name="Mealey R.H."/>
            <person name="Knowles D.P."/>
            <person name="Brayton K.A."/>
        </authorList>
    </citation>
    <scope>NUCLEOTIDE SEQUENCE [LARGE SCALE GENOMIC DNA]</scope>
    <source>
        <strain evidence="3 4">WA</strain>
    </source>
</reference>
<keyword evidence="1" id="KW-0472">Membrane</keyword>
<dbReference type="EMBL" id="CP001670">
    <property type="protein sequence ID" value="AFZ81537.1"/>
    <property type="molecule type" value="Genomic_DNA"/>
</dbReference>
<dbReference type="AlphaFoldDB" id="L0B0Z8"/>
<dbReference type="PANTHER" id="PTHR12277:SF81">
    <property type="entry name" value="PROTEIN ABHD13"/>
    <property type="match status" value="1"/>
</dbReference>
<organism evidence="3 4">
    <name type="scientific">Theileria equi strain WA</name>
    <dbReference type="NCBI Taxonomy" id="1537102"/>
    <lineage>
        <taxon>Eukaryota</taxon>
        <taxon>Sar</taxon>
        <taxon>Alveolata</taxon>
        <taxon>Apicomplexa</taxon>
        <taxon>Aconoidasida</taxon>
        <taxon>Piroplasmida</taxon>
        <taxon>Theileriidae</taxon>
        <taxon>Theileria</taxon>
    </lineage>
</organism>
<dbReference type="GO" id="GO:0006508">
    <property type="term" value="P:proteolysis"/>
    <property type="evidence" value="ECO:0007669"/>
    <property type="project" value="InterPro"/>
</dbReference>